<feature type="transmembrane region" description="Helical" evidence="3">
    <location>
        <begin position="111"/>
        <end position="131"/>
    </location>
</feature>
<dbReference type="Proteomes" id="UP000663760">
    <property type="component" value="Chromosome 9"/>
</dbReference>
<evidence type="ECO:0000313" key="6">
    <source>
        <dbReference type="EMBL" id="CAA7403101.1"/>
    </source>
</evidence>
<keyword evidence="7" id="KW-1185">Reference proteome</keyword>
<feature type="region of interest" description="Disordered" evidence="2">
    <location>
        <begin position="1"/>
        <end position="103"/>
    </location>
</feature>
<dbReference type="Gene3D" id="3.30.40.10">
    <property type="entry name" value="Zinc/RING finger domain, C3HC4 (zinc finger)"/>
    <property type="match status" value="1"/>
</dbReference>
<keyword evidence="3" id="KW-0472">Membrane</keyword>
<keyword evidence="1" id="KW-0479">Metal-binding</keyword>
<dbReference type="AlphaFoldDB" id="A0A7I8KZH5"/>
<evidence type="ECO:0000256" key="3">
    <source>
        <dbReference type="SAM" id="Phobius"/>
    </source>
</evidence>
<dbReference type="InterPro" id="IPR001841">
    <property type="entry name" value="Znf_RING"/>
</dbReference>
<gene>
    <name evidence="5" type="ORF">SI7747_09012712</name>
    <name evidence="6" type="ORF">SI8410_09013779</name>
</gene>
<dbReference type="Pfam" id="PF13639">
    <property type="entry name" value="zf-RING_2"/>
    <property type="match status" value="1"/>
</dbReference>
<proteinExistence type="predicted"/>
<keyword evidence="1" id="KW-0863">Zinc-finger</keyword>
<evidence type="ECO:0000256" key="1">
    <source>
        <dbReference type="PROSITE-ProRule" id="PRU00175"/>
    </source>
</evidence>
<dbReference type="EMBL" id="LR743596">
    <property type="protein sequence ID" value="CAA2627033.1"/>
    <property type="molecule type" value="Genomic_DNA"/>
</dbReference>
<dbReference type="PANTHER" id="PTHR46225:SF19">
    <property type="entry name" value="RING-TYPE DOMAIN-CONTAINING PROTEIN"/>
    <property type="match status" value="1"/>
</dbReference>
<dbReference type="PROSITE" id="PS50089">
    <property type="entry name" value="ZF_RING_2"/>
    <property type="match status" value="1"/>
</dbReference>
<dbReference type="SUPFAM" id="SSF57850">
    <property type="entry name" value="RING/U-box"/>
    <property type="match status" value="1"/>
</dbReference>
<feature type="compositionally biased region" description="Basic and acidic residues" evidence="2">
    <location>
        <begin position="13"/>
        <end position="34"/>
    </location>
</feature>
<protein>
    <recommendedName>
        <fullName evidence="4">RING-type domain-containing protein</fullName>
    </recommendedName>
</protein>
<keyword evidence="1" id="KW-0862">Zinc</keyword>
<feature type="transmembrane region" description="Helical" evidence="3">
    <location>
        <begin position="143"/>
        <end position="163"/>
    </location>
</feature>
<feature type="region of interest" description="Disordered" evidence="2">
    <location>
        <begin position="172"/>
        <end position="193"/>
    </location>
</feature>
<keyword evidence="3" id="KW-1133">Transmembrane helix</keyword>
<organism evidence="6 7">
    <name type="scientific">Spirodela intermedia</name>
    <name type="common">Intermediate duckweed</name>
    <dbReference type="NCBI Taxonomy" id="51605"/>
    <lineage>
        <taxon>Eukaryota</taxon>
        <taxon>Viridiplantae</taxon>
        <taxon>Streptophyta</taxon>
        <taxon>Embryophyta</taxon>
        <taxon>Tracheophyta</taxon>
        <taxon>Spermatophyta</taxon>
        <taxon>Magnoliopsida</taxon>
        <taxon>Liliopsida</taxon>
        <taxon>Araceae</taxon>
        <taxon>Lemnoideae</taxon>
        <taxon>Spirodela</taxon>
    </lineage>
</organism>
<keyword evidence="3" id="KW-0812">Transmembrane</keyword>
<dbReference type="PANTHER" id="PTHR46225">
    <property type="entry name" value="C3H4 TYPE ZINC FINGER PROTEIN"/>
    <property type="match status" value="1"/>
</dbReference>
<feature type="transmembrane region" description="Helical" evidence="3">
    <location>
        <begin position="237"/>
        <end position="255"/>
    </location>
</feature>
<accession>A0A7I8KZH5</accession>
<dbReference type="EMBL" id="LR746272">
    <property type="protein sequence ID" value="CAA7403101.1"/>
    <property type="molecule type" value="Genomic_DNA"/>
</dbReference>
<evidence type="ECO:0000259" key="4">
    <source>
        <dbReference type="PROSITE" id="PS50089"/>
    </source>
</evidence>
<dbReference type="SMART" id="SM00184">
    <property type="entry name" value="RING"/>
    <property type="match status" value="1"/>
</dbReference>
<sequence>MAVPLVEQQSEASTDRHPLLMEDQANRGVREHAIDITSGSFPSSSISHEDDPSDSDGLNHEDRLSTNTRIPGFQSSSSSSSSTVSNPRNAAFNRRGDSYGRRHRSPLNSGLWISVELVVNMSQIIAAVIVLSLSTNEHPKAPLFEWVIGYTVGCVATLPHLYWRYMHRNSQGTDQDVTHTRQDSSQNNPSEQAPYAAVSVIQIPEAEARSAGGNSSNGQNSITANPRFIALVDHFKMALDCFFAVWFVVGNVWIFGGHSSASDSPNLYRLCIVFLTFSCIGYAMPFILCATICCCLPCIISILGLREDMVQNRGATPELLNTLPTYKFKSKADRSRDDSETNSEGGIVAVGTDKERTISAEDAVCCICLAKYANEDELRELTCGHFFHMACVDKWLKINALCPLCKTEVGEPAGLSSGGSSTHRHA</sequence>
<feature type="domain" description="RING-type" evidence="4">
    <location>
        <begin position="365"/>
        <end position="406"/>
    </location>
</feature>
<evidence type="ECO:0000313" key="5">
    <source>
        <dbReference type="EMBL" id="CAA2627033.1"/>
    </source>
</evidence>
<feature type="transmembrane region" description="Helical" evidence="3">
    <location>
        <begin position="267"/>
        <end position="300"/>
    </location>
</feature>
<name>A0A7I8KZH5_SPIIN</name>
<dbReference type="InterPro" id="IPR013083">
    <property type="entry name" value="Znf_RING/FYVE/PHD"/>
</dbReference>
<evidence type="ECO:0000256" key="2">
    <source>
        <dbReference type="SAM" id="MobiDB-lite"/>
    </source>
</evidence>
<evidence type="ECO:0000313" key="7">
    <source>
        <dbReference type="Proteomes" id="UP000663760"/>
    </source>
</evidence>
<reference evidence="6" key="1">
    <citation type="submission" date="2020-02" db="EMBL/GenBank/DDBJ databases">
        <authorList>
            <person name="Scholz U."/>
            <person name="Mascher M."/>
            <person name="Fiebig A."/>
        </authorList>
    </citation>
    <scope>NUCLEOTIDE SEQUENCE</scope>
</reference>
<dbReference type="OrthoDB" id="9984778at2759"/>
<dbReference type="GO" id="GO:0008270">
    <property type="term" value="F:zinc ion binding"/>
    <property type="evidence" value="ECO:0007669"/>
    <property type="project" value="UniProtKB-KW"/>
</dbReference>
<dbReference type="FunFam" id="3.30.40.10:FF:000348">
    <property type="entry name" value="E3 ubiquitin-protein ligase"/>
    <property type="match status" value="1"/>
</dbReference>